<dbReference type="Gramene" id="Psat03G0602600-T1">
    <property type="protein sequence ID" value="KAI5432112.1"/>
    <property type="gene ID" value="KIW84_036026"/>
</dbReference>
<evidence type="ECO:0000256" key="1">
    <source>
        <dbReference type="SAM" id="MobiDB-lite"/>
    </source>
</evidence>
<organism evidence="2 3">
    <name type="scientific">Pisum sativum</name>
    <name type="common">Garden pea</name>
    <name type="synonym">Lathyrus oleraceus</name>
    <dbReference type="NCBI Taxonomy" id="3888"/>
    <lineage>
        <taxon>Eukaryota</taxon>
        <taxon>Viridiplantae</taxon>
        <taxon>Streptophyta</taxon>
        <taxon>Embryophyta</taxon>
        <taxon>Tracheophyta</taxon>
        <taxon>Spermatophyta</taxon>
        <taxon>Magnoliopsida</taxon>
        <taxon>eudicotyledons</taxon>
        <taxon>Gunneridae</taxon>
        <taxon>Pentapetalae</taxon>
        <taxon>rosids</taxon>
        <taxon>fabids</taxon>
        <taxon>Fabales</taxon>
        <taxon>Fabaceae</taxon>
        <taxon>Papilionoideae</taxon>
        <taxon>50 kb inversion clade</taxon>
        <taxon>NPAAA clade</taxon>
        <taxon>Hologalegina</taxon>
        <taxon>IRL clade</taxon>
        <taxon>Fabeae</taxon>
        <taxon>Lathyrus</taxon>
    </lineage>
</organism>
<protein>
    <submittedName>
        <fullName evidence="2">Uncharacterized protein</fullName>
    </submittedName>
</protein>
<sequence length="404" mass="46223">MASKLKRKAGTAGKGKEKASSSSMDVQHFFKDHTPEELERYQKFYQKKIVQTPKFGDLSSFPVECFNFQDKLISIGLGALITSSGPYYPDLVRIFHCNMCIDNGKFISHVRGKKITLTPKRLGQILDIPSGGHMLYDPEDEVWNDYSKREFYFGSSRISEGEYHVKKVESHGGEEPPKDFWSAGNFFINDRLLHYFLAYVIFPRNSNHCTVTDMEMQALYAIKNDISLNWSRLILHHLMTHNNKFNHKISIKNVDKRMGYRYNPETKSVMFIGGNNEENEAIPQEGNGGVDVPPPNVPPPSGLSNQDLFNFMTSQFANLNTSINDQWNSANHQIALNHEATTNRINLLQTDMNQHFSYLYSHLNIPPYDPTNPTAPAPTFTPIQQQFPYQGNNYNNTDNHMNQP</sequence>
<dbReference type="AlphaFoldDB" id="A0A9D5B1L7"/>
<feature type="region of interest" description="Disordered" evidence="1">
    <location>
        <begin position="369"/>
        <end position="404"/>
    </location>
</feature>
<dbReference type="EMBL" id="JAMSHJ010000003">
    <property type="protein sequence ID" value="KAI5432112.1"/>
    <property type="molecule type" value="Genomic_DNA"/>
</dbReference>
<name>A0A9D5B1L7_PEA</name>
<evidence type="ECO:0000313" key="3">
    <source>
        <dbReference type="Proteomes" id="UP001058974"/>
    </source>
</evidence>
<keyword evidence="3" id="KW-1185">Reference proteome</keyword>
<gene>
    <name evidence="2" type="ORF">KIW84_036026</name>
</gene>
<feature type="compositionally biased region" description="Polar residues" evidence="1">
    <location>
        <begin position="391"/>
        <end position="404"/>
    </location>
</feature>
<feature type="compositionally biased region" description="Low complexity" evidence="1">
    <location>
        <begin position="377"/>
        <end position="390"/>
    </location>
</feature>
<evidence type="ECO:0000313" key="2">
    <source>
        <dbReference type="EMBL" id="KAI5432112.1"/>
    </source>
</evidence>
<dbReference type="Proteomes" id="UP001058974">
    <property type="component" value="Chromosome 3"/>
</dbReference>
<accession>A0A9D5B1L7</accession>
<comment type="caution">
    <text evidence="2">The sequence shown here is derived from an EMBL/GenBank/DDBJ whole genome shotgun (WGS) entry which is preliminary data.</text>
</comment>
<proteinExistence type="predicted"/>
<reference evidence="2 3" key="1">
    <citation type="journal article" date="2022" name="Nat. Genet.">
        <title>Improved pea reference genome and pan-genome highlight genomic features and evolutionary characteristics.</title>
        <authorList>
            <person name="Yang T."/>
            <person name="Liu R."/>
            <person name="Luo Y."/>
            <person name="Hu S."/>
            <person name="Wang D."/>
            <person name="Wang C."/>
            <person name="Pandey M.K."/>
            <person name="Ge S."/>
            <person name="Xu Q."/>
            <person name="Li N."/>
            <person name="Li G."/>
            <person name="Huang Y."/>
            <person name="Saxena R.K."/>
            <person name="Ji Y."/>
            <person name="Li M."/>
            <person name="Yan X."/>
            <person name="He Y."/>
            <person name="Liu Y."/>
            <person name="Wang X."/>
            <person name="Xiang C."/>
            <person name="Varshney R.K."/>
            <person name="Ding H."/>
            <person name="Gao S."/>
            <person name="Zong X."/>
        </authorList>
    </citation>
    <scope>NUCLEOTIDE SEQUENCE [LARGE SCALE GENOMIC DNA]</scope>
    <source>
        <strain evidence="2 3">cv. Zhongwan 6</strain>
    </source>
</reference>
<feature type="region of interest" description="Disordered" evidence="1">
    <location>
        <begin position="1"/>
        <end position="25"/>
    </location>
</feature>